<dbReference type="OrthoDB" id="267772at2759"/>
<gene>
    <name evidence="2" type="ORF">TRSC58_05482</name>
</gene>
<comment type="caution">
    <text evidence="2">The sequence shown here is derived from an EMBL/GenBank/DDBJ whole genome shotgun (WGS) entry which is preliminary data.</text>
</comment>
<protein>
    <submittedName>
        <fullName evidence="2">Uncharacterized protein</fullName>
    </submittedName>
</protein>
<feature type="compositionally biased region" description="Polar residues" evidence="1">
    <location>
        <begin position="89"/>
        <end position="101"/>
    </location>
</feature>
<dbReference type="AlphaFoldDB" id="A0A061J0M0"/>
<keyword evidence="3" id="KW-1185">Reference proteome</keyword>
<accession>A0A061J0M0</accession>
<evidence type="ECO:0000313" key="3">
    <source>
        <dbReference type="Proteomes" id="UP000031737"/>
    </source>
</evidence>
<feature type="compositionally biased region" description="Low complexity" evidence="1">
    <location>
        <begin position="10"/>
        <end position="24"/>
    </location>
</feature>
<evidence type="ECO:0000256" key="1">
    <source>
        <dbReference type="SAM" id="MobiDB-lite"/>
    </source>
</evidence>
<sequence length="330" mass="35147">MNGSVEALHPSSRSGGLRRSLVPRGCTVPSDGGVATTYDPLSCTPGGRVTYHAEVGQAVVNTARLLERADRPRRRITASACRGTALLNGRSQSYNPSQRASQHGVDVSSRSFTEALSASPRVRSETLPFSITEPGPVPLKDDALSHPSLAVPFSGRGVDGGRSNSSTLVLVQPDSMKDLRKRALLLRNGRVVARQGGEPVAWRSEHNASDAHRDVAVSDRSASCSVASPTPGCRDAGGTSVSPGPTLHYKQLTEAFYGNYSGGVLAREAYLHFVTEMNHQPSRGSHGAPRRPQRVRDILENRRQVSGVADAPPVRGVCSAWLTKATSQSK</sequence>
<dbReference type="Proteomes" id="UP000031737">
    <property type="component" value="Unassembled WGS sequence"/>
</dbReference>
<evidence type="ECO:0000313" key="2">
    <source>
        <dbReference type="EMBL" id="ESL06837.1"/>
    </source>
</evidence>
<feature type="region of interest" description="Disordered" evidence="1">
    <location>
        <begin position="87"/>
        <end position="119"/>
    </location>
</feature>
<dbReference type="EMBL" id="AUPL01005482">
    <property type="protein sequence ID" value="ESL06837.1"/>
    <property type="molecule type" value="Genomic_DNA"/>
</dbReference>
<name>A0A061J0M0_TRYRA</name>
<feature type="region of interest" description="Disordered" evidence="1">
    <location>
        <begin position="1"/>
        <end position="24"/>
    </location>
</feature>
<proteinExistence type="predicted"/>
<dbReference type="VEuPathDB" id="TriTrypDB:TRSC58_05482"/>
<organism evidence="2 3">
    <name type="scientific">Trypanosoma rangeli SC58</name>
    <dbReference type="NCBI Taxonomy" id="429131"/>
    <lineage>
        <taxon>Eukaryota</taxon>
        <taxon>Discoba</taxon>
        <taxon>Euglenozoa</taxon>
        <taxon>Kinetoplastea</taxon>
        <taxon>Metakinetoplastina</taxon>
        <taxon>Trypanosomatida</taxon>
        <taxon>Trypanosomatidae</taxon>
        <taxon>Trypanosoma</taxon>
        <taxon>Herpetosoma</taxon>
    </lineage>
</organism>
<reference evidence="2 3" key="1">
    <citation type="submission" date="2013-07" db="EMBL/GenBank/DDBJ databases">
        <authorList>
            <person name="Stoco P.H."/>
            <person name="Wagner G."/>
            <person name="Gerber A."/>
            <person name="Zaha A."/>
            <person name="Thompson C."/>
            <person name="Bartholomeu D.C."/>
            <person name="Luckemeyer D.D."/>
            <person name="Bahia D."/>
            <person name="Loreto E."/>
            <person name="Prestes E.B."/>
            <person name="Lima F.M."/>
            <person name="Rodrigues-Luiz G."/>
            <person name="Vallejo G.A."/>
            <person name="Filho J.F."/>
            <person name="Monteiro K.M."/>
            <person name="Tyler K.M."/>
            <person name="de Almeida L.G."/>
            <person name="Ortiz M.F."/>
            <person name="Siervo M.A."/>
            <person name="de Moraes M.H."/>
            <person name="Cunha O.L."/>
            <person name="Mendonca-Neto R."/>
            <person name="Silva R."/>
            <person name="Teixeira S.M."/>
            <person name="Murta S.M."/>
            <person name="Sincero T.C."/>
            <person name="Mendes T.A."/>
            <person name="Urmenyi T.P."/>
            <person name="Silva V.G."/>
            <person name="da Rocha W.D."/>
            <person name="Andersson B."/>
            <person name="Romanha A.J."/>
            <person name="Steindel M."/>
            <person name="de Vasconcelos A.T."/>
            <person name="Grisard E.C."/>
        </authorList>
    </citation>
    <scope>NUCLEOTIDE SEQUENCE [LARGE SCALE GENOMIC DNA]</scope>
    <source>
        <strain evidence="2 3">SC58</strain>
    </source>
</reference>